<dbReference type="EMBL" id="RSAS01000443">
    <property type="protein sequence ID" value="RRR71529.1"/>
    <property type="molecule type" value="Genomic_DNA"/>
</dbReference>
<gene>
    <name evidence="6" type="ORF">EI684_11505</name>
</gene>
<name>A0A426TZ67_9CHLR</name>
<dbReference type="Pfam" id="PF02913">
    <property type="entry name" value="FAD-oxidase_C"/>
    <property type="match status" value="1"/>
</dbReference>
<dbReference type="SUPFAM" id="SSF55103">
    <property type="entry name" value="FAD-linked oxidases, C-terminal domain"/>
    <property type="match status" value="1"/>
</dbReference>
<dbReference type="InterPro" id="IPR006094">
    <property type="entry name" value="Oxid_FAD_bind_N"/>
</dbReference>
<keyword evidence="4" id="KW-0560">Oxidoreductase</keyword>
<dbReference type="Proteomes" id="UP000280307">
    <property type="component" value="Unassembled WGS sequence"/>
</dbReference>
<dbReference type="InterPro" id="IPR016169">
    <property type="entry name" value="FAD-bd_PCMH_sub2"/>
</dbReference>
<dbReference type="PANTHER" id="PTHR11748">
    <property type="entry name" value="D-LACTATE DEHYDROGENASE"/>
    <property type="match status" value="1"/>
</dbReference>
<accession>A0A426TZ67</accession>
<evidence type="ECO:0000313" key="6">
    <source>
        <dbReference type="EMBL" id="RRR71529.1"/>
    </source>
</evidence>
<dbReference type="InterPro" id="IPR036318">
    <property type="entry name" value="FAD-bd_PCMH-like_sf"/>
</dbReference>
<evidence type="ECO:0000256" key="2">
    <source>
        <dbReference type="ARBA" id="ARBA00022630"/>
    </source>
</evidence>
<proteinExistence type="predicted"/>
<keyword evidence="2" id="KW-0285">Flavoprotein</keyword>
<reference evidence="6 7" key="1">
    <citation type="submission" date="2018-12" db="EMBL/GenBank/DDBJ databases">
        <title>Genome Sequence of Candidatus Viridilinea halotolerans isolated from saline sulfide-rich spring.</title>
        <authorList>
            <person name="Grouzdev D.S."/>
            <person name="Burganskaya E.I."/>
            <person name="Krutkina M.S."/>
            <person name="Sukhacheva M.V."/>
            <person name="Gorlenko V.M."/>
        </authorList>
    </citation>
    <scope>NUCLEOTIDE SEQUENCE [LARGE SCALE GENOMIC DNA]</scope>
    <source>
        <strain evidence="6">Chok-6</strain>
    </source>
</reference>
<dbReference type="InterPro" id="IPR016166">
    <property type="entry name" value="FAD-bd_PCMH"/>
</dbReference>
<dbReference type="Gene3D" id="3.30.465.10">
    <property type="match status" value="1"/>
</dbReference>
<keyword evidence="3" id="KW-0274">FAD</keyword>
<organism evidence="6 7">
    <name type="scientific">Candidatus Viridilinea halotolerans</name>
    <dbReference type="NCBI Taxonomy" id="2491704"/>
    <lineage>
        <taxon>Bacteria</taxon>
        <taxon>Bacillati</taxon>
        <taxon>Chloroflexota</taxon>
        <taxon>Chloroflexia</taxon>
        <taxon>Chloroflexales</taxon>
        <taxon>Chloroflexineae</taxon>
        <taxon>Oscillochloridaceae</taxon>
        <taxon>Candidatus Viridilinea</taxon>
    </lineage>
</organism>
<evidence type="ECO:0000256" key="1">
    <source>
        <dbReference type="ARBA" id="ARBA00001974"/>
    </source>
</evidence>
<dbReference type="Gene3D" id="1.10.45.10">
    <property type="entry name" value="Vanillyl-alcohol Oxidase, Chain A, domain 4"/>
    <property type="match status" value="1"/>
</dbReference>
<feature type="domain" description="FAD-binding PCMH-type" evidence="5">
    <location>
        <begin position="28"/>
        <end position="209"/>
    </location>
</feature>
<dbReference type="PROSITE" id="PS51387">
    <property type="entry name" value="FAD_PCMH"/>
    <property type="match status" value="1"/>
</dbReference>
<sequence length="430" mass="45497">MRISLLQRQIAETLGASNLSSTTAPYAIHGQTPAFVVAPGSAEELAQVVALCNGAKVPLVPWGGGTRQLWGRPVAADSFVVVTTKRMHRVLIYNPADLTISVEAGMTLAALDQTLASHQQMLPLDAPWAKRGTLGGILATGVDGPRRLGYGTARDLLIGIRVVEATGRIAKAGGMLVKNVSGTDMMKIYLGSLGAFGVIVSANFKLLPRPRAASTLTCFFAQPQAAFALAAAIRASNLSLAAVEYLEGWAADGQTPGITLLVRTEGLPAAVERHVQALAALATQAGALQVVRYPEPGHSFAWDDLCNLAHPKKLGENELALRLSCLPADLAATLAQLRNLAIQHNLALRIAARAMNGVAYLRLVGSEDAQRAWHGAALAVQPQLTLIAAPPHLAAELPIWGAAPTNLHLMQRIKQEFDPDQLLNPGRFVV</sequence>
<comment type="cofactor">
    <cofactor evidence="1">
        <name>FAD</name>
        <dbReference type="ChEBI" id="CHEBI:57692"/>
    </cofactor>
</comment>
<dbReference type="GO" id="GO:0071949">
    <property type="term" value="F:FAD binding"/>
    <property type="evidence" value="ECO:0007669"/>
    <property type="project" value="InterPro"/>
</dbReference>
<comment type="caution">
    <text evidence="6">The sequence shown here is derived from an EMBL/GenBank/DDBJ whole genome shotgun (WGS) entry which is preliminary data.</text>
</comment>
<evidence type="ECO:0000256" key="4">
    <source>
        <dbReference type="ARBA" id="ARBA00023002"/>
    </source>
</evidence>
<evidence type="ECO:0000259" key="5">
    <source>
        <dbReference type="PROSITE" id="PS51387"/>
    </source>
</evidence>
<protein>
    <submittedName>
        <fullName evidence="6">FAD-binding oxidoreductase</fullName>
    </submittedName>
</protein>
<dbReference type="InterPro" id="IPR004113">
    <property type="entry name" value="FAD-bd_oxidored_4_C"/>
</dbReference>
<dbReference type="Pfam" id="PF01565">
    <property type="entry name" value="FAD_binding_4"/>
    <property type="match status" value="1"/>
</dbReference>
<dbReference type="InterPro" id="IPR016164">
    <property type="entry name" value="FAD-linked_Oxase-like_C"/>
</dbReference>
<evidence type="ECO:0000313" key="7">
    <source>
        <dbReference type="Proteomes" id="UP000280307"/>
    </source>
</evidence>
<dbReference type="SUPFAM" id="SSF56176">
    <property type="entry name" value="FAD-binding/transporter-associated domain-like"/>
    <property type="match status" value="1"/>
</dbReference>
<evidence type="ECO:0000256" key="3">
    <source>
        <dbReference type="ARBA" id="ARBA00022827"/>
    </source>
</evidence>
<dbReference type="InterPro" id="IPR016171">
    <property type="entry name" value="Vanillyl_alc_oxidase_C-sub2"/>
</dbReference>
<dbReference type="AlphaFoldDB" id="A0A426TZ67"/>
<dbReference type="PANTHER" id="PTHR11748:SF103">
    <property type="entry name" value="GLYCOLATE OXIDASE SUBUNIT GLCE"/>
    <property type="match status" value="1"/>
</dbReference>
<dbReference type="GO" id="GO:0016491">
    <property type="term" value="F:oxidoreductase activity"/>
    <property type="evidence" value="ECO:0007669"/>
    <property type="project" value="UniProtKB-KW"/>
</dbReference>